<feature type="region of interest" description="Disordered" evidence="1">
    <location>
        <begin position="1"/>
        <end position="20"/>
    </location>
</feature>
<feature type="compositionally biased region" description="Basic and acidic residues" evidence="1">
    <location>
        <begin position="975"/>
        <end position="984"/>
    </location>
</feature>
<dbReference type="VEuPathDB" id="CryptoDB:Cvel_12698"/>
<feature type="region of interest" description="Disordered" evidence="1">
    <location>
        <begin position="760"/>
        <end position="829"/>
    </location>
</feature>
<feature type="region of interest" description="Disordered" evidence="1">
    <location>
        <begin position="911"/>
        <end position="1034"/>
    </location>
</feature>
<feature type="compositionally biased region" description="Basic and acidic residues" evidence="1">
    <location>
        <begin position="61"/>
        <end position="83"/>
    </location>
</feature>
<feature type="compositionally biased region" description="Polar residues" evidence="1">
    <location>
        <begin position="521"/>
        <end position="533"/>
    </location>
</feature>
<feature type="compositionally biased region" description="Low complexity" evidence="1">
    <location>
        <begin position="110"/>
        <end position="124"/>
    </location>
</feature>
<feature type="compositionally biased region" description="Basic and acidic residues" evidence="1">
    <location>
        <begin position="760"/>
        <end position="788"/>
    </location>
</feature>
<feature type="compositionally biased region" description="Gly residues" evidence="1">
    <location>
        <begin position="1086"/>
        <end position="1095"/>
    </location>
</feature>
<name>A0A0G4IBB9_9ALVE</name>
<proteinExistence type="predicted"/>
<feature type="compositionally biased region" description="Acidic residues" evidence="1">
    <location>
        <begin position="1069"/>
        <end position="1084"/>
    </location>
</feature>
<feature type="region of interest" description="Disordered" evidence="1">
    <location>
        <begin position="254"/>
        <end position="276"/>
    </location>
</feature>
<organism evidence="2">
    <name type="scientific">Chromera velia CCMP2878</name>
    <dbReference type="NCBI Taxonomy" id="1169474"/>
    <lineage>
        <taxon>Eukaryota</taxon>
        <taxon>Sar</taxon>
        <taxon>Alveolata</taxon>
        <taxon>Colpodellida</taxon>
        <taxon>Chromeraceae</taxon>
        <taxon>Chromera</taxon>
    </lineage>
</organism>
<sequence length="1236" mass="135476">MLQDLKARAATSEEEGETKGAMAKLLREVLTHWDSAAPGDSAHLLHRISLLSSSASSGSSSREREGGGSGNRARDAQQKRISESTHLPPDISLPPGLVASLVGDVLAALSPSSSPSSLGPGVASMTEGKKKKPKETEVGGAVSDSVEGLVEATLEAEGFSVSARSCVMALSALVRLGLVEYDKKANVATSRGLKQNHKAFNILLKEALRKIEEDKAEAQDVASLLRSLGMLGYHGPKQLWPRLSEVVSRFCLIPSEDGGEGDGEGEGGEVGRDAEESENRLWLGGSHFDDQQIASVLFGFRSVNFQKRRPLLLLMHTLAMIWKKERLPPEGPDTQTFCLVFQQICQLHAWNRPARELFRQHLLGVAARPSISFVQLQTLASALARGGRGADGQQRNEEWDGEGLASDFLRLLERRLSQCCLSCKGGGQSEERERLGSRRAGTERPRPVVALNFLMAIAKLPDEATATLDQSTLNFLTSLAVEGVRFSELGLKDGWLLLDTTWSLFLSRALRERGNPRESSEATQISSAVQESWQSREDQQSEVAEVRTGRPLFSTEEEEDGQIYPRLTGPGKARDSVKASSEEEKEEGKSARGNFQEVARALVEQLTQRKEVKNKNGPPISPLVVGSLSRALNEALERGECSRMEALVLLDGLCEEAGRQIQSFPASSLILFLDSVSKAVEWSESHHERGTGTGTGGGSEGDVKKRGSSAAVRWLFSVALPSLTRLTVRGRLVRESVDLVVEAFERASLGSLTDPLREAVRAAEEGKKASEEGTAEKLRPSSDQREAMKSQGLSCQKERGRRREVENKRKGNDNEGERKKKGVHDAGDERKARRLIDHHHVTMSGLPADPIQQLSLLKEGVQEVEETLQQESADKEAEEGEGPLDYFDHASSEASSDLEVPATHFHYEQCKANSVQRRHMKERGSRAILSASRSPDGHSESTPSNSPPEQPQSNSRWIPPESLLRQRQQQNWQQRQREGQKQKEAPMYSSDVFPKEDPSSRADRKSQIHRPTEKSTHGRTPVITKFLEESGRTATTLLRREYERKFLEDSSLVQAHGHSSSSACQQSDQVDEEIPQEGKEEEDVGGTQGYEGGKTAGEEYASSPPSLTELRSIRMLSFHILSEAQKFSEAFQEVSLSSLSKKLGADSDRISLSSFLTTVKESEQEAGDDETIWEDKSAEGSEKRCIGGGQGGVFSSSSAQEGREWMRKETKAAFSSLSAFVLKSFPSANAITESGR</sequence>
<reference evidence="2" key="1">
    <citation type="submission" date="2014-11" db="EMBL/GenBank/DDBJ databases">
        <authorList>
            <person name="Otto D Thomas"/>
            <person name="Naeem Raeece"/>
        </authorList>
    </citation>
    <scope>NUCLEOTIDE SEQUENCE</scope>
</reference>
<feature type="compositionally biased region" description="Basic and acidic residues" evidence="1">
    <location>
        <begin position="1173"/>
        <end position="1185"/>
    </location>
</feature>
<evidence type="ECO:0000313" key="2">
    <source>
        <dbReference type="EMBL" id="CEM54343.1"/>
    </source>
</evidence>
<feature type="region of interest" description="Disordered" evidence="1">
    <location>
        <begin position="110"/>
        <end position="143"/>
    </location>
</feature>
<feature type="compositionally biased region" description="Acidic residues" evidence="1">
    <location>
        <begin position="257"/>
        <end position="267"/>
    </location>
</feature>
<feature type="compositionally biased region" description="Basic and acidic residues" evidence="1">
    <location>
        <begin position="534"/>
        <end position="548"/>
    </location>
</feature>
<feature type="compositionally biased region" description="Low complexity" evidence="1">
    <location>
        <begin position="965"/>
        <end position="974"/>
    </location>
</feature>
<feature type="region of interest" description="Disordered" evidence="1">
    <location>
        <begin position="863"/>
        <end position="898"/>
    </location>
</feature>
<feature type="compositionally biased region" description="Polar residues" evidence="1">
    <location>
        <begin position="1051"/>
        <end position="1068"/>
    </location>
</feature>
<dbReference type="EMBL" id="CDMZ01005778">
    <property type="protein sequence ID" value="CEM54343.1"/>
    <property type="molecule type" value="Genomic_DNA"/>
</dbReference>
<feature type="compositionally biased region" description="Basic and acidic residues" evidence="1">
    <location>
        <begin position="796"/>
        <end position="829"/>
    </location>
</feature>
<feature type="compositionally biased region" description="Basic and acidic residues" evidence="1">
    <location>
        <begin position="993"/>
        <end position="1016"/>
    </location>
</feature>
<evidence type="ECO:0000256" key="1">
    <source>
        <dbReference type="SAM" id="MobiDB-lite"/>
    </source>
</evidence>
<feature type="region of interest" description="Disordered" evidence="1">
    <location>
        <begin position="53"/>
        <end position="93"/>
    </location>
</feature>
<protein>
    <submittedName>
        <fullName evidence="2">Uncharacterized protein</fullName>
    </submittedName>
</protein>
<feature type="compositionally biased region" description="Basic and acidic residues" evidence="1">
    <location>
        <begin position="572"/>
        <end position="590"/>
    </location>
</feature>
<gene>
    <name evidence="2" type="ORF">Cvel_12698</name>
</gene>
<feature type="region of interest" description="Disordered" evidence="1">
    <location>
        <begin position="513"/>
        <end position="594"/>
    </location>
</feature>
<feature type="region of interest" description="Disordered" evidence="1">
    <location>
        <begin position="684"/>
        <end position="705"/>
    </location>
</feature>
<feature type="region of interest" description="Disordered" evidence="1">
    <location>
        <begin position="1161"/>
        <end position="1201"/>
    </location>
</feature>
<dbReference type="AlphaFoldDB" id="A0A0G4IBB9"/>
<accession>A0A0G4IBB9</accession>
<feature type="compositionally biased region" description="Gly residues" evidence="1">
    <location>
        <begin position="691"/>
        <end position="700"/>
    </location>
</feature>
<feature type="region of interest" description="Disordered" evidence="1">
    <location>
        <begin position="1051"/>
        <end position="1105"/>
    </location>
</feature>